<evidence type="ECO:0000256" key="1">
    <source>
        <dbReference type="SAM" id="Phobius"/>
    </source>
</evidence>
<feature type="transmembrane region" description="Helical" evidence="1">
    <location>
        <begin position="6"/>
        <end position="29"/>
    </location>
</feature>
<accession>A0ABR4PEQ9</accession>
<dbReference type="Proteomes" id="UP001629113">
    <property type="component" value="Unassembled WGS sequence"/>
</dbReference>
<keyword evidence="1" id="KW-1133">Transmembrane helix</keyword>
<proteinExistence type="predicted"/>
<comment type="caution">
    <text evidence="2">The sequence shown here is derived from an EMBL/GenBank/DDBJ whole genome shotgun (WGS) entry which is preliminary data.</text>
</comment>
<keyword evidence="3" id="KW-1185">Reference proteome</keyword>
<gene>
    <name evidence="2" type="ORF">PVAG01_05768</name>
</gene>
<dbReference type="EMBL" id="JBFCZG010000005">
    <property type="protein sequence ID" value="KAL3421612.1"/>
    <property type="molecule type" value="Genomic_DNA"/>
</dbReference>
<evidence type="ECO:0000313" key="2">
    <source>
        <dbReference type="EMBL" id="KAL3421612.1"/>
    </source>
</evidence>
<reference evidence="2 3" key="1">
    <citation type="submission" date="2024-06" db="EMBL/GenBank/DDBJ databases">
        <title>Complete genome of Phlyctema vagabunda strain 19-DSS-EL-015.</title>
        <authorList>
            <person name="Fiorenzani C."/>
        </authorList>
    </citation>
    <scope>NUCLEOTIDE SEQUENCE [LARGE SCALE GENOMIC DNA]</scope>
    <source>
        <strain evidence="2 3">19-DSS-EL-015</strain>
    </source>
</reference>
<sequence length="53" mass="5268">MKKNDVIALIIILLFSILAAISFGIYKLVAAARAPGLSSSSGSGSGSGSLADD</sequence>
<protein>
    <submittedName>
        <fullName evidence="2">Uncharacterized protein</fullName>
    </submittedName>
</protein>
<evidence type="ECO:0000313" key="3">
    <source>
        <dbReference type="Proteomes" id="UP001629113"/>
    </source>
</evidence>
<organism evidence="2 3">
    <name type="scientific">Phlyctema vagabunda</name>
    <dbReference type="NCBI Taxonomy" id="108571"/>
    <lineage>
        <taxon>Eukaryota</taxon>
        <taxon>Fungi</taxon>
        <taxon>Dikarya</taxon>
        <taxon>Ascomycota</taxon>
        <taxon>Pezizomycotina</taxon>
        <taxon>Leotiomycetes</taxon>
        <taxon>Helotiales</taxon>
        <taxon>Dermateaceae</taxon>
        <taxon>Phlyctema</taxon>
    </lineage>
</organism>
<keyword evidence="1" id="KW-0812">Transmembrane</keyword>
<keyword evidence="1" id="KW-0472">Membrane</keyword>
<name>A0ABR4PEQ9_9HELO</name>